<keyword evidence="1" id="KW-0489">Methyltransferase</keyword>
<evidence type="ECO:0000256" key="2">
    <source>
        <dbReference type="ARBA" id="ARBA00022679"/>
    </source>
</evidence>
<keyword evidence="2" id="KW-0808">Transferase</keyword>
<name>A0A5D0J7M1_9FLAO</name>
<organism evidence="4 5">
    <name type="scientific">Seonamhaeicola marinus</name>
    <dbReference type="NCBI Taxonomy" id="1912246"/>
    <lineage>
        <taxon>Bacteria</taxon>
        <taxon>Pseudomonadati</taxon>
        <taxon>Bacteroidota</taxon>
        <taxon>Flavobacteriia</taxon>
        <taxon>Flavobacteriales</taxon>
        <taxon>Flavobacteriaceae</taxon>
    </lineage>
</organism>
<accession>A0A5D0J7M1</accession>
<sequence length="210" mass="24074">MVKEENIEIVIDQLYKDSRLDGLKMLKVAPKFIFSPMLPEDFKDVYLSISRKQGEDLRKLILKKNIKDVVEFGTSFGISTLFLAQGVIETKGHIITTELIETKAIKALQNFEKAGVSHIIDLRIGDALETLKNHQSSIDLLLLDGWKDLYLPLFKMLEPNFHKDTVIYVDNANMSDAQEFLKVLKNDTNYILQPMYDRKVVLVTLSQDKV</sequence>
<dbReference type="GO" id="GO:0032259">
    <property type="term" value="P:methylation"/>
    <property type="evidence" value="ECO:0007669"/>
    <property type="project" value="UniProtKB-KW"/>
</dbReference>
<protein>
    <recommendedName>
        <fullName evidence="6">Methyltransferase</fullName>
    </recommendedName>
</protein>
<dbReference type="InterPro" id="IPR029063">
    <property type="entry name" value="SAM-dependent_MTases_sf"/>
</dbReference>
<dbReference type="GO" id="GO:0008171">
    <property type="term" value="F:O-methyltransferase activity"/>
    <property type="evidence" value="ECO:0007669"/>
    <property type="project" value="InterPro"/>
</dbReference>
<dbReference type="AlphaFoldDB" id="A0A5D0J7M1"/>
<gene>
    <name evidence="4" type="ORF">FUA24_01825</name>
</gene>
<evidence type="ECO:0000313" key="4">
    <source>
        <dbReference type="EMBL" id="TYA92193.1"/>
    </source>
</evidence>
<dbReference type="PANTHER" id="PTHR43167">
    <property type="entry name" value="PUTATIVE (AFU_ORTHOLOGUE AFUA_6G01830)-RELATED"/>
    <property type="match status" value="1"/>
</dbReference>
<dbReference type="Pfam" id="PF01596">
    <property type="entry name" value="Methyltransf_3"/>
    <property type="match status" value="1"/>
</dbReference>
<dbReference type="PROSITE" id="PS51682">
    <property type="entry name" value="SAM_OMT_I"/>
    <property type="match status" value="1"/>
</dbReference>
<evidence type="ECO:0000256" key="1">
    <source>
        <dbReference type="ARBA" id="ARBA00022603"/>
    </source>
</evidence>
<proteinExistence type="predicted"/>
<dbReference type="EMBL" id="VSDQ01000163">
    <property type="protein sequence ID" value="TYA92193.1"/>
    <property type="molecule type" value="Genomic_DNA"/>
</dbReference>
<dbReference type="SUPFAM" id="SSF53335">
    <property type="entry name" value="S-adenosyl-L-methionine-dependent methyltransferases"/>
    <property type="match status" value="1"/>
</dbReference>
<dbReference type="OrthoDB" id="9799672at2"/>
<evidence type="ECO:0000313" key="5">
    <source>
        <dbReference type="Proteomes" id="UP000323930"/>
    </source>
</evidence>
<dbReference type="Gene3D" id="3.40.50.150">
    <property type="entry name" value="Vaccinia Virus protein VP39"/>
    <property type="match status" value="1"/>
</dbReference>
<reference evidence="4 5" key="1">
    <citation type="submission" date="2019-08" db="EMBL/GenBank/DDBJ databases">
        <title>Seonamhaeicola sediminis sp. nov., isolated from marine sediment.</title>
        <authorList>
            <person name="Cao W.R."/>
        </authorList>
    </citation>
    <scope>NUCLEOTIDE SEQUENCE [LARGE SCALE GENOMIC DNA]</scope>
    <source>
        <strain evidence="4 5">B011</strain>
    </source>
</reference>
<dbReference type="Proteomes" id="UP000323930">
    <property type="component" value="Unassembled WGS sequence"/>
</dbReference>
<dbReference type="InterPro" id="IPR002935">
    <property type="entry name" value="SAM_O-MeTrfase"/>
</dbReference>
<evidence type="ECO:0008006" key="6">
    <source>
        <dbReference type="Google" id="ProtNLM"/>
    </source>
</evidence>
<comment type="caution">
    <text evidence="4">The sequence shown here is derived from an EMBL/GenBank/DDBJ whole genome shotgun (WGS) entry which is preliminary data.</text>
</comment>
<keyword evidence="5" id="KW-1185">Reference proteome</keyword>
<evidence type="ECO:0000256" key="3">
    <source>
        <dbReference type="ARBA" id="ARBA00022691"/>
    </source>
</evidence>
<keyword evidence="3" id="KW-0949">S-adenosyl-L-methionine</keyword>
<dbReference type="RefSeq" id="WP_148539799.1">
    <property type="nucleotide sequence ID" value="NZ_VSDQ01000163.1"/>
</dbReference>
<dbReference type="PANTHER" id="PTHR43167:SF1">
    <property type="entry name" value="PUTATIVE (AFU_ORTHOLOGUE AFUA_6G01830)-RELATED"/>
    <property type="match status" value="1"/>
</dbReference>